<dbReference type="Pfam" id="PF05136">
    <property type="entry name" value="Phage_portal_2"/>
    <property type="match status" value="1"/>
</dbReference>
<organism evidence="2 3">
    <name type="scientific">Piscirickettsia litoralis</name>
    <dbReference type="NCBI Taxonomy" id="1891921"/>
    <lineage>
        <taxon>Bacteria</taxon>
        <taxon>Pseudomonadati</taxon>
        <taxon>Pseudomonadota</taxon>
        <taxon>Gammaproteobacteria</taxon>
        <taxon>Thiotrichales</taxon>
        <taxon>Piscirickettsiaceae</taxon>
        <taxon>Piscirickettsia</taxon>
    </lineage>
</organism>
<dbReference type="Proteomes" id="UP000094329">
    <property type="component" value="Unassembled WGS sequence"/>
</dbReference>
<feature type="region of interest" description="Disordered" evidence="1">
    <location>
        <begin position="436"/>
        <end position="461"/>
    </location>
</feature>
<evidence type="ECO:0000313" key="2">
    <source>
        <dbReference type="EMBL" id="ODN41652.1"/>
    </source>
</evidence>
<keyword evidence="3" id="KW-1185">Reference proteome</keyword>
<dbReference type="EMBL" id="MDTU01000002">
    <property type="protein sequence ID" value="ODN41652.1"/>
    <property type="molecule type" value="Genomic_DNA"/>
</dbReference>
<proteinExistence type="predicted"/>
<accession>A0ABX2ZYH0</accession>
<dbReference type="NCBIfam" id="TIGR01539">
    <property type="entry name" value="portal_lambda"/>
    <property type="match status" value="1"/>
</dbReference>
<evidence type="ECO:0000256" key="1">
    <source>
        <dbReference type="SAM" id="MobiDB-lite"/>
    </source>
</evidence>
<dbReference type="InterPro" id="IPR006429">
    <property type="entry name" value="Phage_lambda_portal"/>
</dbReference>
<sequence length="483" mass="54546">MSMPSYEGATRGSRLANYGLSESDGPISSVSSSEQVLRSRARNIERNNSWGRSTVTTYVTNIVGTGIKPNWQLKDKTLKEEIQVLWKDWSKKADTAGTLNFYGLQALACRTQGLSGECLARFRYRRFSDPLAVPFQIELLEPDYLDMAIDKNFDNGHRLRQGIEFNKLGQKVAYYLTTEHPGDDWLFGNPATKRIKARDLLQIFEPLRPGQIRGVSMLAPIILRLVDLDKYEDAELIRKTIASMITGFVTSAAQPAANASDFMNQLMQVGSDQEKLDIAFDAGTIFKLNPGDDFRLAEADDSGDNLVTWTKNQLRGVAQGAGITYEQLTGDLEGVNYSSIRAGLLEARRRFEMLQHLILSHQFNQPVAEKWLDIAVLSGRLKIKDYWENRHIYHRIEWQPDGWDWVDPLKDAMAKVIEVRAGFKSRAAVVSESGADVEQLDQQNAEDQKRQRDLDLKYDSNVNDTTKTGVFQKAEELAYSSSE</sequence>
<comment type="caution">
    <text evidence="2">The sequence shown here is derived from an EMBL/GenBank/DDBJ whole genome shotgun (WGS) entry which is preliminary data.</text>
</comment>
<protein>
    <submittedName>
        <fullName evidence="2">Phage portal protein</fullName>
    </submittedName>
</protein>
<name>A0ABX2ZYH0_9GAMM</name>
<reference evidence="2 3" key="1">
    <citation type="submission" date="2016-08" db="EMBL/GenBank/DDBJ databases">
        <title>Draft genome sequence of Candidatus Piscirickettsia litoralis, from seawater.</title>
        <authorList>
            <person name="Wan X."/>
            <person name="Lee A.J."/>
            <person name="Hou S."/>
            <person name="Donachie S.P."/>
        </authorList>
    </citation>
    <scope>NUCLEOTIDE SEQUENCE [LARGE SCALE GENOMIC DNA]</scope>
    <source>
        <strain evidence="2 3">Y2</strain>
    </source>
</reference>
<feature type="compositionally biased region" description="Basic and acidic residues" evidence="1">
    <location>
        <begin position="446"/>
        <end position="458"/>
    </location>
</feature>
<gene>
    <name evidence="2" type="ORF">BGC07_15775</name>
</gene>
<evidence type="ECO:0000313" key="3">
    <source>
        <dbReference type="Proteomes" id="UP000094329"/>
    </source>
</evidence>